<protein>
    <submittedName>
        <fullName evidence="1">Uncharacterized protein</fullName>
    </submittedName>
</protein>
<reference evidence="1" key="1">
    <citation type="journal article" date="2019" name="bioRxiv">
        <title>The Genome of the Zebra Mussel, Dreissena polymorpha: A Resource for Invasive Species Research.</title>
        <authorList>
            <person name="McCartney M.A."/>
            <person name="Auch B."/>
            <person name="Kono T."/>
            <person name="Mallez S."/>
            <person name="Zhang Y."/>
            <person name="Obille A."/>
            <person name="Becker A."/>
            <person name="Abrahante J.E."/>
            <person name="Garbe J."/>
            <person name="Badalamenti J.P."/>
            <person name="Herman A."/>
            <person name="Mangelson H."/>
            <person name="Liachko I."/>
            <person name="Sullivan S."/>
            <person name="Sone E.D."/>
            <person name="Koren S."/>
            <person name="Silverstein K.A.T."/>
            <person name="Beckman K.B."/>
            <person name="Gohl D.M."/>
        </authorList>
    </citation>
    <scope>NUCLEOTIDE SEQUENCE</scope>
    <source>
        <strain evidence="1">Duluth1</strain>
        <tissue evidence="1">Whole animal</tissue>
    </source>
</reference>
<accession>A0A9D4F0R0</accession>
<gene>
    <name evidence="1" type="ORF">DPMN_167698</name>
</gene>
<dbReference type="AlphaFoldDB" id="A0A9D4F0R0"/>
<reference evidence="1" key="2">
    <citation type="submission" date="2020-11" db="EMBL/GenBank/DDBJ databases">
        <authorList>
            <person name="McCartney M.A."/>
            <person name="Auch B."/>
            <person name="Kono T."/>
            <person name="Mallez S."/>
            <person name="Becker A."/>
            <person name="Gohl D.M."/>
            <person name="Silverstein K.A.T."/>
            <person name="Koren S."/>
            <person name="Bechman K.B."/>
            <person name="Herman A."/>
            <person name="Abrahante J.E."/>
            <person name="Garbe J."/>
        </authorList>
    </citation>
    <scope>NUCLEOTIDE SEQUENCE</scope>
    <source>
        <strain evidence="1">Duluth1</strain>
        <tissue evidence="1">Whole animal</tissue>
    </source>
</reference>
<proteinExistence type="predicted"/>
<organism evidence="1 2">
    <name type="scientific">Dreissena polymorpha</name>
    <name type="common">Zebra mussel</name>
    <name type="synonym">Mytilus polymorpha</name>
    <dbReference type="NCBI Taxonomy" id="45954"/>
    <lineage>
        <taxon>Eukaryota</taxon>
        <taxon>Metazoa</taxon>
        <taxon>Spiralia</taxon>
        <taxon>Lophotrochozoa</taxon>
        <taxon>Mollusca</taxon>
        <taxon>Bivalvia</taxon>
        <taxon>Autobranchia</taxon>
        <taxon>Heteroconchia</taxon>
        <taxon>Euheterodonta</taxon>
        <taxon>Imparidentia</taxon>
        <taxon>Neoheterodontei</taxon>
        <taxon>Myida</taxon>
        <taxon>Dreissenoidea</taxon>
        <taxon>Dreissenidae</taxon>
        <taxon>Dreissena</taxon>
    </lineage>
</organism>
<keyword evidence="2" id="KW-1185">Reference proteome</keyword>
<dbReference type="EMBL" id="JAIWYP010000008">
    <property type="protein sequence ID" value="KAH3789518.1"/>
    <property type="molecule type" value="Genomic_DNA"/>
</dbReference>
<name>A0A9D4F0R0_DREPO</name>
<evidence type="ECO:0000313" key="2">
    <source>
        <dbReference type="Proteomes" id="UP000828390"/>
    </source>
</evidence>
<sequence length="79" mass="8918">MAENQFSSSRLYKHIESTQRDVGGNITALVCPSIRLPARRSYVKKTIIKITVAKWILCQHSDRKGTGLIPNVGAFFRSR</sequence>
<evidence type="ECO:0000313" key="1">
    <source>
        <dbReference type="EMBL" id="KAH3789518.1"/>
    </source>
</evidence>
<dbReference type="Proteomes" id="UP000828390">
    <property type="component" value="Unassembled WGS sequence"/>
</dbReference>
<comment type="caution">
    <text evidence="1">The sequence shown here is derived from an EMBL/GenBank/DDBJ whole genome shotgun (WGS) entry which is preliminary data.</text>
</comment>